<evidence type="ECO:0000313" key="1">
    <source>
        <dbReference type="EMBL" id="KAK9672331.1"/>
    </source>
</evidence>
<protein>
    <submittedName>
        <fullName evidence="1">Uncharacterized protein</fullName>
    </submittedName>
</protein>
<name>A0AAW1H8F9_SAPOF</name>
<comment type="caution">
    <text evidence="1">The sequence shown here is derived from an EMBL/GenBank/DDBJ whole genome shotgun (WGS) entry which is preliminary data.</text>
</comment>
<keyword evidence="2" id="KW-1185">Reference proteome</keyword>
<proteinExistence type="predicted"/>
<gene>
    <name evidence="1" type="ORF">RND81_12G093500</name>
</gene>
<dbReference type="PANTHER" id="PTHR34222:SF33">
    <property type="entry name" value="RETROTRANSPOSON GAG DOMAIN-CONTAINING PROTEIN"/>
    <property type="match status" value="1"/>
</dbReference>
<dbReference type="AlphaFoldDB" id="A0AAW1H8F9"/>
<dbReference type="PANTHER" id="PTHR34222">
    <property type="entry name" value="GAG_PRE-INTEGRS DOMAIN-CONTAINING PROTEIN"/>
    <property type="match status" value="1"/>
</dbReference>
<dbReference type="EMBL" id="JBDFQZ010000012">
    <property type="protein sequence ID" value="KAK9672331.1"/>
    <property type="molecule type" value="Genomic_DNA"/>
</dbReference>
<accession>A0AAW1H8F9</accession>
<sequence length="118" mass="13398">MQEDRNMAEYLTKLKKYWDDIEEIEDISEGSCGVMGGCTCNILNKLLEAASREKVMTFLMRLSESYENLRTNILSMEPLPIMCSRLQNESKKLITNVLSTADVSAFNTHKQGGVPWNS</sequence>
<evidence type="ECO:0000313" key="2">
    <source>
        <dbReference type="Proteomes" id="UP001443914"/>
    </source>
</evidence>
<reference evidence="1" key="1">
    <citation type="submission" date="2024-03" db="EMBL/GenBank/DDBJ databases">
        <title>WGS assembly of Saponaria officinalis var. Norfolk2.</title>
        <authorList>
            <person name="Jenkins J."/>
            <person name="Shu S."/>
            <person name="Grimwood J."/>
            <person name="Barry K."/>
            <person name="Goodstein D."/>
            <person name="Schmutz J."/>
            <person name="Leebens-Mack J."/>
            <person name="Osbourn A."/>
        </authorList>
    </citation>
    <scope>NUCLEOTIDE SEQUENCE [LARGE SCALE GENOMIC DNA]</scope>
    <source>
        <strain evidence="1">JIC</strain>
    </source>
</reference>
<organism evidence="1 2">
    <name type="scientific">Saponaria officinalis</name>
    <name type="common">Common soapwort</name>
    <name type="synonym">Lychnis saponaria</name>
    <dbReference type="NCBI Taxonomy" id="3572"/>
    <lineage>
        <taxon>Eukaryota</taxon>
        <taxon>Viridiplantae</taxon>
        <taxon>Streptophyta</taxon>
        <taxon>Embryophyta</taxon>
        <taxon>Tracheophyta</taxon>
        <taxon>Spermatophyta</taxon>
        <taxon>Magnoliopsida</taxon>
        <taxon>eudicotyledons</taxon>
        <taxon>Gunneridae</taxon>
        <taxon>Pentapetalae</taxon>
        <taxon>Caryophyllales</taxon>
        <taxon>Caryophyllaceae</taxon>
        <taxon>Caryophylleae</taxon>
        <taxon>Saponaria</taxon>
    </lineage>
</organism>
<dbReference type="Proteomes" id="UP001443914">
    <property type="component" value="Unassembled WGS sequence"/>
</dbReference>